<reference evidence="2" key="1">
    <citation type="journal article" date="2014" name="Int. J. Syst. Evol. Microbiol.">
        <title>Complete genome sequence of Corynebacterium casei LMG S-19264T (=DSM 44701T), isolated from a smear-ripened cheese.</title>
        <authorList>
            <consortium name="US DOE Joint Genome Institute (JGI-PGF)"/>
            <person name="Walter F."/>
            <person name="Albersmeier A."/>
            <person name="Kalinowski J."/>
            <person name="Ruckert C."/>
        </authorList>
    </citation>
    <scope>NUCLEOTIDE SEQUENCE</scope>
    <source>
        <strain evidence="2">JCM 4234</strain>
    </source>
</reference>
<dbReference type="EMBL" id="BMSL01000011">
    <property type="protein sequence ID" value="GGS46231.1"/>
    <property type="molecule type" value="Genomic_DNA"/>
</dbReference>
<comment type="caution">
    <text evidence="2">The sequence shown here is derived from an EMBL/GenBank/DDBJ whole genome shotgun (WGS) entry which is preliminary data.</text>
</comment>
<feature type="compositionally biased region" description="Low complexity" evidence="1">
    <location>
        <begin position="74"/>
        <end position="90"/>
    </location>
</feature>
<dbReference type="AlphaFoldDB" id="A0A918LH12"/>
<evidence type="ECO:0000256" key="1">
    <source>
        <dbReference type="SAM" id="MobiDB-lite"/>
    </source>
</evidence>
<accession>A0A918LH12</accession>
<feature type="region of interest" description="Disordered" evidence="1">
    <location>
        <begin position="38"/>
        <end position="154"/>
    </location>
</feature>
<organism evidence="2 3">
    <name type="scientific">Streptomyces griseoviridis</name>
    <dbReference type="NCBI Taxonomy" id="45398"/>
    <lineage>
        <taxon>Bacteria</taxon>
        <taxon>Bacillati</taxon>
        <taxon>Actinomycetota</taxon>
        <taxon>Actinomycetes</taxon>
        <taxon>Kitasatosporales</taxon>
        <taxon>Streptomycetaceae</taxon>
        <taxon>Streptomyces</taxon>
    </lineage>
</organism>
<reference evidence="2" key="2">
    <citation type="submission" date="2020-09" db="EMBL/GenBank/DDBJ databases">
        <authorList>
            <person name="Sun Q."/>
            <person name="Ohkuma M."/>
        </authorList>
    </citation>
    <scope>NUCLEOTIDE SEQUENCE</scope>
    <source>
        <strain evidence="2">JCM 4234</strain>
    </source>
</reference>
<name>A0A918LH12_STRGD</name>
<sequence>MTNGSDGKAVVITGDGTGLIEQASPGTEVLGVTADVSDAASDGGIRGVGNQSGTRPAKHGVVGLIGNSGVEHGSSASPSRRTPAAAPLRVVRQHVVRRRHGRRGRRRAVREVLSASGRARGPAGTGGAGTPGRCPVSRRRRPAWDCPVRTADAA</sequence>
<proteinExistence type="predicted"/>
<evidence type="ECO:0000313" key="2">
    <source>
        <dbReference type="EMBL" id="GGS46231.1"/>
    </source>
</evidence>
<feature type="compositionally biased region" description="Basic residues" evidence="1">
    <location>
        <begin position="91"/>
        <end position="108"/>
    </location>
</feature>
<protein>
    <submittedName>
        <fullName evidence="2">Uncharacterized protein</fullName>
    </submittedName>
</protein>
<gene>
    <name evidence="2" type="ORF">GCM10010238_39990</name>
</gene>
<dbReference type="Proteomes" id="UP000653493">
    <property type="component" value="Unassembled WGS sequence"/>
</dbReference>
<evidence type="ECO:0000313" key="3">
    <source>
        <dbReference type="Proteomes" id="UP000653493"/>
    </source>
</evidence>
<keyword evidence="3" id="KW-1185">Reference proteome</keyword>